<name>E3M4P9_CAERE</name>
<keyword evidence="8" id="KW-0675">Receptor</keyword>
<dbReference type="EMBL" id="DS268424">
    <property type="protein sequence ID" value="EFO91427.1"/>
    <property type="molecule type" value="Genomic_DNA"/>
</dbReference>
<dbReference type="InterPro" id="IPR001628">
    <property type="entry name" value="Znf_hrmn_rcpt"/>
</dbReference>
<dbReference type="GO" id="GO:0043565">
    <property type="term" value="F:sequence-specific DNA binding"/>
    <property type="evidence" value="ECO:0007669"/>
    <property type="project" value="InterPro"/>
</dbReference>
<keyword evidence="3" id="KW-0863">Zinc-finger</keyword>
<proteinExistence type="inferred from homology"/>
<keyword evidence="2" id="KW-0479">Metal-binding</keyword>
<keyword evidence="6" id="KW-0238">DNA-binding</keyword>
<evidence type="ECO:0000256" key="3">
    <source>
        <dbReference type="ARBA" id="ARBA00022771"/>
    </source>
</evidence>
<dbReference type="PROSITE" id="PS51030">
    <property type="entry name" value="NUCLEAR_REC_DBD_2"/>
    <property type="match status" value="1"/>
</dbReference>
<dbReference type="PRINTS" id="PR00047">
    <property type="entry name" value="STROIDFINGER"/>
</dbReference>
<dbReference type="GO" id="GO:0008270">
    <property type="term" value="F:zinc ion binding"/>
    <property type="evidence" value="ECO:0007669"/>
    <property type="project" value="UniProtKB-KW"/>
</dbReference>
<dbReference type="HOGENOM" id="CLU_880648_0_0_1"/>
<keyword evidence="9" id="KW-0539">Nucleus</keyword>
<evidence type="ECO:0000256" key="7">
    <source>
        <dbReference type="ARBA" id="ARBA00023163"/>
    </source>
</evidence>
<keyword evidence="7" id="KW-0804">Transcription</keyword>
<comment type="similarity">
    <text evidence="1">Belongs to the nuclear hormone receptor family.</text>
</comment>
<protein>
    <submittedName>
        <fullName evidence="10">Uncharacterized protein</fullName>
    </submittedName>
</protein>
<dbReference type="OMA" id="QWIRILL"/>
<keyword evidence="4" id="KW-0862">Zinc</keyword>
<evidence type="ECO:0000256" key="4">
    <source>
        <dbReference type="ARBA" id="ARBA00022833"/>
    </source>
</evidence>
<dbReference type="STRING" id="31234.E3M4P9"/>
<evidence type="ECO:0000256" key="5">
    <source>
        <dbReference type="ARBA" id="ARBA00023015"/>
    </source>
</evidence>
<dbReference type="Pfam" id="PF00105">
    <property type="entry name" value="zf-C4"/>
    <property type="match status" value="1"/>
</dbReference>
<evidence type="ECO:0000313" key="11">
    <source>
        <dbReference type="Proteomes" id="UP000008281"/>
    </source>
</evidence>
<organism evidence="11">
    <name type="scientific">Caenorhabditis remanei</name>
    <name type="common">Caenorhabditis vulgaris</name>
    <dbReference type="NCBI Taxonomy" id="31234"/>
    <lineage>
        <taxon>Eukaryota</taxon>
        <taxon>Metazoa</taxon>
        <taxon>Ecdysozoa</taxon>
        <taxon>Nematoda</taxon>
        <taxon>Chromadorea</taxon>
        <taxon>Rhabditida</taxon>
        <taxon>Rhabditina</taxon>
        <taxon>Rhabditomorpha</taxon>
        <taxon>Rhabditoidea</taxon>
        <taxon>Rhabditidae</taxon>
        <taxon>Peloderinae</taxon>
        <taxon>Caenorhabditis</taxon>
    </lineage>
</organism>
<evidence type="ECO:0000256" key="8">
    <source>
        <dbReference type="ARBA" id="ARBA00023170"/>
    </source>
</evidence>
<keyword evidence="5" id="KW-0805">Transcription regulation</keyword>
<dbReference type="PANTHER" id="PTHR24083">
    <property type="entry name" value="NUCLEAR HORMONE RECEPTOR"/>
    <property type="match status" value="1"/>
</dbReference>
<dbReference type="Proteomes" id="UP000008281">
    <property type="component" value="Unassembled WGS sequence"/>
</dbReference>
<dbReference type="InterPro" id="IPR050274">
    <property type="entry name" value="Nuclear_hormone_rcpt_NR2"/>
</dbReference>
<dbReference type="Gene3D" id="3.30.50.10">
    <property type="entry name" value="Erythroid Transcription Factor GATA-1, subunit A"/>
    <property type="match status" value="1"/>
</dbReference>
<dbReference type="AlphaFoldDB" id="E3M4P9"/>
<reference evidence="10" key="1">
    <citation type="submission" date="2007-07" db="EMBL/GenBank/DDBJ databases">
        <title>PCAP assembly of the Caenorhabditis remanei genome.</title>
        <authorList>
            <consortium name="The Caenorhabditis remanei Sequencing Consortium"/>
            <person name="Wilson R.K."/>
        </authorList>
    </citation>
    <scope>NUCLEOTIDE SEQUENCE [LARGE SCALE GENOMIC DNA]</scope>
    <source>
        <strain evidence="10">PB4641</strain>
    </source>
</reference>
<dbReference type="OrthoDB" id="10307048at2759"/>
<evidence type="ECO:0000313" key="10">
    <source>
        <dbReference type="EMBL" id="EFO91427.1"/>
    </source>
</evidence>
<gene>
    <name evidence="10" type="ORF">CRE_11958</name>
</gene>
<evidence type="ECO:0000256" key="9">
    <source>
        <dbReference type="ARBA" id="ARBA00023242"/>
    </source>
</evidence>
<dbReference type="SUPFAM" id="SSF57716">
    <property type="entry name" value="Glucocorticoid receptor-like (DNA-binding domain)"/>
    <property type="match status" value="1"/>
</dbReference>
<dbReference type="Gene3D" id="1.10.565.10">
    <property type="entry name" value="Retinoid X Receptor"/>
    <property type="match status" value="1"/>
</dbReference>
<dbReference type="InterPro" id="IPR013088">
    <property type="entry name" value="Znf_NHR/GATA"/>
</dbReference>
<dbReference type="InterPro" id="IPR035500">
    <property type="entry name" value="NHR-like_dom_sf"/>
</dbReference>
<evidence type="ECO:0000256" key="1">
    <source>
        <dbReference type="ARBA" id="ARBA00005993"/>
    </source>
</evidence>
<keyword evidence="11" id="KW-1185">Reference proteome</keyword>
<dbReference type="eggNOG" id="KOG3575">
    <property type="taxonomic scope" value="Eukaryota"/>
</dbReference>
<evidence type="ECO:0000256" key="6">
    <source>
        <dbReference type="ARBA" id="ARBA00023125"/>
    </source>
</evidence>
<dbReference type="SUPFAM" id="SSF48508">
    <property type="entry name" value="Nuclear receptor ligand-binding domain"/>
    <property type="match status" value="1"/>
</dbReference>
<dbReference type="SMART" id="SM00399">
    <property type="entry name" value="ZnF_C4"/>
    <property type="match status" value="1"/>
</dbReference>
<dbReference type="GO" id="GO:0003700">
    <property type="term" value="F:DNA-binding transcription factor activity"/>
    <property type="evidence" value="ECO:0007669"/>
    <property type="project" value="InterPro"/>
</dbReference>
<evidence type="ECO:0000256" key="2">
    <source>
        <dbReference type="ARBA" id="ARBA00022723"/>
    </source>
</evidence>
<accession>E3M4P9</accession>
<sequence length="316" mass="36818">MNQQMVFNKNNDQNVLNSPFLSQFPSNVQLESPSTTTLLICNVCQKQYFSRNGNRQCKTCKEFFRRCVLKNSSLKCNFKRKCDVHHSLKQIQCRSCRLKKCLESGLNAKDFRPTQVTRPNLKAQETNAVQRPELSRLSFTKKNMMKVTESDNNMHVQFLNMTQVIENFLPDLLEWTKQSELFGELNKNEKIELIQSQWIRILLVTVCENNAHLLDFDEDLSSVFHAYHSLGISNQEAFWIKNIILFMMTKADKSYCHPLHLNDSIAELFTLSVPRDTCPVRFAEIMTWIGTLTKIPLAGIQSKYQQKVREMVYLCL</sequence>